<dbReference type="RefSeq" id="WP_345456514.1">
    <property type="nucleotide sequence ID" value="NZ_BAABKG010000002.1"/>
</dbReference>
<feature type="compositionally biased region" description="Basic and acidic residues" evidence="1">
    <location>
        <begin position="431"/>
        <end position="441"/>
    </location>
</feature>
<protein>
    <submittedName>
        <fullName evidence="2">Uncharacterized protein</fullName>
    </submittedName>
</protein>
<evidence type="ECO:0000313" key="3">
    <source>
        <dbReference type="Proteomes" id="UP001500221"/>
    </source>
</evidence>
<reference evidence="3" key="1">
    <citation type="journal article" date="2019" name="Int. J. Syst. Evol. Microbiol.">
        <title>The Global Catalogue of Microorganisms (GCM) 10K type strain sequencing project: providing services to taxonomists for standard genome sequencing and annotation.</title>
        <authorList>
            <consortium name="The Broad Institute Genomics Platform"/>
            <consortium name="The Broad Institute Genome Sequencing Center for Infectious Disease"/>
            <person name="Wu L."/>
            <person name="Ma J."/>
        </authorList>
    </citation>
    <scope>NUCLEOTIDE SEQUENCE [LARGE SCALE GENOMIC DNA]</scope>
    <source>
        <strain evidence="3">JCM 18459</strain>
    </source>
</reference>
<feature type="compositionally biased region" description="Basic and acidic residues" evidence="1">
    <location>
        <begin position="125"/>
        <end position="134"/>
    </location>
</feature>
<dbReference type="EMBL" id="BAABKG010000002">
    <property type="protein sequence ID" value="GAA5145665.1"/>
    <property type="molecule type" value="Genomic_DNA"/>
</dbReference>
<feature type="compositionally biased region" description="Basic and acidic residues" evidence="1">
    <location>
        <begin position="98"/>
        <end position="110"/>
    </location>
</feature>
<feature type="compositionally biased region" description="Low complexity" evidence="1">
    <location>
        <begin position="362"/>
        <end position="378"/>
    </location>
</feature>
<feature type="compositionally biased region" description="Basic and acidic residues" evidence="1">
    <location>
        <begin position="208"/>
        <end position="221"/>
    </location>
</feature>
<feature type="region of interest" description="Disordered" evidence="1">
    <location>
        <begin position="174"/>
        <end position="304"/>
    </location>
</feature>
<proteinExistence type="predicted"/>
<feature type="region of interest" description="Disordered" evidence="1">
    <location>
        <begin position="93"/>
        <end position="146"/>
    </location>
</feature>
<keyword evidence="3" id="KW-1185">Reference proteome</keyword>
<evidence type="ECO:0000256" key="1">
    <source>
        <dbReference type="SAM" id="MobiDB-lite"/>
    </source>
</evidence>
<feature type="region of interest" description="Disordered" evidence="1">
    <location>
        <begin position="341"/>
        <end position="461"/>
    </location>
</feature>
<feature type="compositionally biased region" description="Low complexity" evidence="1">
    <location>
        <begin position="188"/>
        <end position="206"/>
    </location>
</feature>
<evidence type="ECO:0000313" key="2">
    <source>
        <dbReference type="EMBL" id="GAA5145665.1"/>
    </source>
</evidence>
<feature type="compositionally biased region" description="Low complexity" evidence="1">
    <location>
        <begin position="292"/>
        <end position="304"/>
    </location>
</feature>
<feature type="compositionally biased region" description="Acidic residues" evidence="1">
    <location>
        <begin position="446"/>
        <end position="455"/>
    </location>
</feature>
<organism evidence="2 3">
    <name type="scientific">Nocardioides marinquilinus</name>
    <dbReference type="NCBI Taxonomy" id="1210400"/>
    <lineage>
        <taxon>Bacteria</taxon>
        <taxon>Bacillati</taxon>
        <taxon>Actinomycetota</taxon>
        <taxon>Actinomycetes</taxon>
        <taxon>Propionibacteriales</taxon>
        <taxon>Nocardioidaceae</taxon>
        <taxon>Nocardioides</taxon>
    </lineage>
</organism>
<comment type="caution">
    <text evidence="2">The sequence shown here is derived from an EMBL/GenBank/DDBJ whole genome shotgun (WGS) entry which is preliminary data.</text>
</comment>
<gene>
    <name evidence="2" type="ORF">GCM10023340_15380</name>
</gene>
<feature type="compositionally biased region" description="Pro residues" evidence="1">
    <location>
        <begin position="240"/>
        <end position="260"/>
    </location>
</feature>
<sequence>MSNIARLDQALTAADDVQVDDGSTEWDTARQKLLVVVSAIRVAAKQGRGIGGRTGPKMFETMMVSADRLEHRAQQIGKGSGALTNSAKAIRNANKKRQAMETDPDLKPLTEEPYTAPQGGDLSESELRRQERLHRQGQAQLVAEREAKREARAAEIAAEFEDDYSEPIQIMKDIYGYQDPPPPPPADDTPFTPTGPGANTGAGSNTDSDIRGPGKNPEIKHPPPVITHPPVDEGPGLIPTGPPTDPPTTTYPPVGPPTGPPIDNGPELTPQPPPTIDSPRPDVPGTDVSIDGSTSSPGGLPPSVLGGIGAGVVGGATIAAGARGLGGLNSLVNQLSSRGAGTIGSSTTRGAVPGNLSRSAVSGTGSPTSRGTTGSSTRGAGGLRSGAGTAGGRGTGGRGAGGRGAGGRGAGGRGAGGRGAGGMGAGRGGRRKQDEEDRRNEPGFADADEWLDDDGAPPVLG</sequence>
<accession>A0ABP9PH75</accession>
<dbReference type="Proteomes" id="UP001500221">
    <property type="component" value="Unassembled WGS sequence"/>
</dbReference>
<feature type="compositionally biased region" description="Gly residues" evidence="1">
    <location>
        <begin position="379"/>
        <end position="427"/>
    </location>
</feature>
<name>A0ABP9PH75_9ACTN</name>